<sequence>MVDELYPVISSLIRVCYPWTKNGVGRPPKITPAKAAFLIVVKERGKEITYRDLATSDYVKELGIPEVH</sequence>
<evidence type="ECO:0000313" key="1">
    <source>
        <dbReference type="EMBL" id="KXA88949.1"/>
    </source>
</evidence>
<accession>A0A133U439</accession>
<dbReference type="AlphaFoldDB" id="A0A133U439"/>
<name>A0A133U439_9EURY</name>
<protein>
    <submittedName>
        <fullName evidence="1">Uncharacterized protein</fullName>
    </submittedName>
</protein>
<reference evidence="1 2" key="1">
    <citation type="journal article" date="2016" name="Sci. Rep.">
        <title>Metabolic traits of an uncultured archaeal lineage -MSBL1- from brine pools of the Red Sea.</title>
        <authorList>
            <person name="Mwirichia R."/>
            <person name="Alam I."/>
            <person name="Rashid M."/>
            <person name="Vinu M."/>
            <person name="Ba-Alawi W."/>
            <person name="Anthony Kamau A."/>
            <person name="Kamanda Ngugi D."/>
            <person name="Goker M."/>
            <person name="Klenk H.P."/>
            <person name="Bajic V."/>
            <person name="Stingl U."/>
        </authorList>
    </citation>
    <scope>NUCLEOTIDE SEQUENCE [LARGE SCALE GENOMIC DNA]</scope>
    <source>
        <strain evidence="1">SCGC-AAA259D14</strain>
    </source>
</reference>
<gene>
    <name evidence="1" type="ORF">AKJ62_04140</name>
</gene>
<comment type="caution">
    <text evidence="1">The sequence shown here is derived from an EMBL/GenBank/DDBJ whole genome shotgun (WGS) entry which is preliminary data.</text>
</comment>
<proteinExistence type="predicted"/>
<evidence type="ECO:0000313" key="2">
    <source>
        <dbReference type="Proteomes" id="UP000070589"/>
    </source>
</evidence>
<dbReference type="Proteomes" id="UP000070589">
    <property type="component" value="Unassembled WGS sequence"/>
</dbReference>
<feature type="non-terminal residue" evidence="1">
    <location>
        <position position="68"/>
    </location>
</feature>
<dbReference type="EMBL" id="LHXL01000068">
    <property type="protein sequence ID" value="KXA88949.1"/>
    <property type="molecule type" value="Genomic_DNA"/>
</dbReference>
<organism evidence="1 2">
    <name type="scientific">candidate division MSBL1 archaeon SCGC-AAA259D14</name>
    <dbReference type="NCBI Taxonomy" id="1698261"/>
    <lineage>
        <taxon>Archaea</taxon>
        <taxon>Methanobacteriati</taxon>
        <taxon>Methanobacteriota</taxon>
        <taxon>candidate division MSBL1</taxon>
    </lineage>
</organism>
<keyword evidence="2" id="KW-1185">Reference proteome</keyword>